<evidence type="ECO:0008006" key="3">
    <source>
        <dbReference type="Google" id="ProtNLM"/>
    </source>
</evidence>
<reference evidence="1 2" key="1">
    <citation type="journal article" date="2019" name="Sci. Rep.">
        <title>Orb-weaving spider Araneus ventricosus genome elucidates the spidroin gene catalogue.</title>
        <authorList>
            <person name="Kono N."/>
            <person name="Nakamura H."/>
            <person name="Ohtoshi R."/>
            <person name="Moran D.A.P."/>
            <person name="Shinohara A."/>
            <person name="Yoshida Y."/>
            <person name="Fujiwara M."/>
            <person name="Mori M."/>
            <person name="Tomita M."/>
            <person name="Arakawa K."/>
        </authorList>
    </citation>
    <scope>NUCLEOTIDE SEQUENCE [LARGE SCALE GENOMIC DNA]</scope>
</reference>
<organism evidence="1 2">
    <name type="scientific">Araneus ventricosus</name>
    <name type="common">Orbweaver spider</name>
    <name type="synonym">Epeira ventricosa</name>
    <dbReference type="NCBI Taxonomy" id="182803"/>
    <lineage>
        <taxon>Eukaryota</taxon>
        <taxon>Metazoa</taxon>
        <taxon>Ecdysozoa</taxon>
        <taxon>Arthropoda</taxon>
        <taxon>Chelicerata</taxon>
        <taxon>Arachnida</taxon>
        <taxon>Araneae</taxon>
        <taxon>Araneomorphae</taxon>
        <taxon>Entelegynae</taxon>
        <taxon>Araneoidea</taxon>
        <taxon>Araneidae</taxon>
        <taxon>Araneus</taxon>
    </lineage>
</organism>
<protein>
    <recommendedName>
        <fullName evidence="3">Tc1-like transposase DDE domain-containing protein</fullName>
    </recommendedName>
</protein>
<gene>
    <name evidence="1" type="ORF">AVEN_181191_1</name>
</gene>
<sequence length="305" mass="34941">MARGLATDLAVRNQIIQQHQNGISQHQIGRTFFTQSTVCSIIKLFTTTGKNRPGKAPSLKLTLIDREVSLFRRHIHIFVKIGTWQLQTYSHGQDKVLERLFPKHLRLDISKGVATNSTKPGVSHFSLHRINVGVLRGPNLTSDGLHLSGNVLWTHESIFEVLCGKIGRKVIRKKDEANDPSCYKRVVFEASFVMVWGCLAANGVDNLHFCTGTIKAPDYIRVRDVNLGSSVQRLFDRKRYLFQQDDARPHTAQITKTWLRTKFVSVLEWSAASPDLSPIENIWRMQQLKFIRIKPLFFMHYIMYS</sequence>
<keyword evidence="2" id="KW-1185">Reference proteome</keyword>
<proteinExistence type="predicted"/>
<dbReference type="Proteomes" id="UP000499080">
    <property type="component" value="Unassembled WGS sequence"/>
</dbReference>
<dbReference type="Gene3D" id="1.10.10.10">
    <property type="entry name" value="Winged helix-like DNA-binding domain superfamily/Winged helix DNA-binding domain"/>
    <property type="match status" value="1"/>
</dbReference>
<comment type="caution">
    <text evidence="1">The sequence shown here is derived from an EMBL/GenBank/DDBJ whole genome shotgun (WGS) entry which is preliminary data.</text>
</comment>
<dbReference type="AlphaFoldDB" id="A0A4Y2TKW0"/>
<dbReference type="InterPro" id="IPR036397">
    <property type="entry name" value="RNaseH_sf"/>
</dbReference>
<dbReference type="InterPro" id="IPR036388">
    <property type="entry name" value="WH-like_DNA-bd_sf"/>
</dbReference>
<name>A0A4Y2TKW0_ARAVE</name>
<evidence type="ECO:0000313" key="1">
    <source>
        <dbReference type="EMBL" id="GBO00892.1"/>
    </source>
</evidence>
<dbReference type="Gene3D" id="3.30.420.10">
    <property type="entry name" value="Ribonuclease H-like superfamily/Ribonuclease H"/>
    <property type="match status" value="1"/>
</dbReference>
<accession>A0A4Y2TKW0</accession>
<evidence type="ECO:0000313" key="2">
    <source>
        <dbReference type="Proteomes" id="UP000499080"/>
    </source>
</evidence>
<dbReference type="GO" id="GO:0003676">
    <property type="term" value="F:nucleic acid binding"/>
    <property type="evidence" value="ECO:0007669"/>
    <property type="project" value="InterPro"/>
</dbReference>
<dbReference type="EMBL" id="BGPR01029228">
    <property type="protein sequence ID" value="GBO00892.1"/>
    <property type="molecule type" value="Genomic_DNA"/>
</dbReference>